<reference evidence="1" key="1">
    <citation type="submission" date="2024-01" db="EMBL/GenBank/DDBJ databases">
        <title>Synechococcus elongatus PCC 11802, a close yet different native of Synechococcus elongatus PCC 11801.</title>
        <authorList>
            <person name="Jaiswal D."/>
            <person name="Sengupta A."/>
            <person name="Sengupta S."/>
            <person name="Pakrasi H.B."/>
            <person name="Wangikar P."/>
        </authorList>
    </citation>
    <scope>NUCLEOTIDE SEQUENCE</scope>
    <source>
        <strain evidence="1">PCC 11802</strain>
    </source>
</reference>
<dbReference type="EMBL" id="CP034671">
    <property type="protein sequence ID" value="QFZ92025.2"/>
    <property type="molecule type" value="Genomic_DNA"/>
</dbReference>
<dbReference type="Gene3D" id="3.40.140.10">
    <property type="entry name" value="Cytidine Deaminase, domain 2"/>
    <property type="match status" value="1"/>
</dbReference>
<dbReference type="GO" id="GO:0004126">
    <property type="term" value="F:cytidine deaminase activity"/>
    <property type="evidence" value="ECO:0007669"/>
    <property type="project" value="UniProtKB-EC"/>
</dbReference>
<gene>
    <name evidence="1" type="ORF">EKO22_06230</name>
</gene>
<dbReference type="NCBIfam" id="NF006155">
    <property type="entry name" value="PRK08298.1"/>
    <property type="match status" value="1"/>
</dbReference>
<evidence type="ECO:0000313" key="1">
    <source>
        <dbReference type="EMBL" id="QFZ92025.2"/>
    </source>
</evidence>
<keyword evidence="1" id="KW-0378">Hydrolase</keyword>
<sequence length="143" mass="15545">MQQNEEIAMKLDQALVDAAIALLEQRFPMAEGIAAAAYTDDGQILTSVVFELEWGGGGLCAETGAICEAVKLDKRITALVCVSRLSGDSPIVILPPCGICQERLFHWGESVEVATPTAQDASRWIAKTLGEVQPYYWAKVFKE</sequence>
<protein>
    <submittedName>
        <fullName evidence="1">Cytidine deaminase</fullName>
        <ecNumber evidence="1">3.5.4.5</ecNumber>
    </submittedName>
</protein>
<accession>A0AAT9JWX7</accession>
<name>A0AAT9JWX7_SYNEL</name>
<dbReference type="InterPro" id="IPR016193">
    <property type="entry name" value="Cytidine_deaminase-like"/>
</dbReference>
<proteinExistence type="predicted"/>
<dbReference type="CDD" id="cd01283">
    <property type="entry name" value="cytidine_deaminase"/>
    <property type="match status" value="1"/>
</dbReference>
<dbReference type="AlphaFoldDB" id="A0AAT9JWX7"/>
<dbReference type="RefSeq" id="WP_208678917.1">
    <property type="nucleotide sequence ID" value="NZ_CP034671.2"/>
</dbReference>
<dbReference type="SUPFAM" id="SSF53927">
    <property type="entry name" value="Cytidine deaminase-like"/>
    <property type="match status" value="1"/>
</dbReference>
<organism evidence="1">
    <name type="scientific">Synechococcus elongatus PCC 11802</name>
    <dbReference type="NCBI Taxonomy" id="2283154"/>
    <lineage>
        <taxon>Bacteria</taxon>
        <taxon>Bacillati</taxon>
        <taxon>Cyanobacteriota</taxon>
        <taxon>Cyanophyceae</taxon>
        <taxon>Synechococcales</taxon>
        <taxon>Synechococcaceae</taxon>
        <taxon>Synechococcus</taxon>
    </lineage>
</organism>
<dbReference type="EC" id="3.5.4.5" evidence="1"/>